<dbReference type="Proteomes" id="UP001301152">
    <property type="component" value="Unassembled WGS sequence"/>
</dbReference>
<sequence>MVSFSRRSLLCATLAMPVIARGFKASSAQATPSLAPKPLVFAHRGCSAQRPEHTLGSYAKAIADGADFVEPDLVPTKDGVLVCRHESNIVETSDVASRPEFANRRRTMVIDGREENGWFTTDFTLAELKTLRARERLPQLRPHNTRYNGRFDIPTFEEMIDFVAAESAARGRIIGIIPEVKNSTHFHALGLDPETRFLEVIAAHDYTRQAPLEVQSFETGNLHKLNKAVKEINPQARVMFLMGERNQIPPDLLAKGDKTTFGQLMTPEGLKHVRTYADVIGPSLTDLIPRDAHGAWQKPTTLIDDAHAAGLLVHAYTCRPENICLPLQLRNNDGDTARNIPGSVAEMRRYLDMGLDGFFTDDPAIGRQAVDGI</sequence>
<evidence type="ECO:0000256" key="4">
    <source>
        <dbReference type="ARBA" id="ARBA00022798"/>
    </source>
</evidence>
<keyword evidence="4" id="KW-0319">Glycerol metabolism</keyword>
<gene>
    <name evidence="9" type="ORF">OQ497_06090</name>
</gene>
<comment type="catalytic activity">
    <reaction evidence="6">
        <text>a sn-glycero-3-phosphodiester + H2O = an alcohol + sn-glycerol 3-phosphate + H(+)</text>
        <dbReference type="Rhea" id="RHEA:12969"/>
        <dbReference type="ChEBI" id="CHEBI:15377"/>
        <dbReference type="ChEBI" id="CHEBI:15378"/>
        <dbReference type="ChEBI" id="CHEBI:30879"/>
        <dbReference type="ChEBI" id="CHEBI:57597"/>
        <dbReference type="ChEBI" id="CHEBI:83408"/>
        <dbReference type="EC" id="3.1.4.46"/>
    </reaction>
</comment>
<evidence type="ECO:0000313" key="10">
    <source>
        <dbReference type="Proteomes" id="UP001301152"/>
    </source>
</evidence>
<dbReference type="SUPFAM" id="SSF51695">
    <property type="entry name" value="PLC-like phosphodiesterases"/>
    <property type="match status" value="1"/>
</dbReference>
<comment type="caution">
    <text evidence="9">The sequence shown here is derived from an EMBL/GenBank/DDBJ whole genome shotgun (WGS) entry which is preliminary data.</text>
</comment>
<keyword evidence="10" id="KW-1185">Reference proteome</keyword>
<protein>
    <recommendedName>
        <fullName evidence="2">glycerophosphodiester phosphodiesterase</fullName>
        <ecNumber evidence="2">3.1.4.46</ecNumber>
    </recommendedName>
</protein>
<name>A0ABT3QE28_9PROT</name>
<evidence type="ECO:0000256" key="7">
    <source>
        <dbReference type="SAM" id="SignalP"/>
    </source>
</evidence>
<dbReference type="CDD" id="cd08602">
    <property type="entry name" value="GDPD_ScGlpQ1_like"/>
    <property type="match status" value="1"/>
</dbReference>
<reference evidence="9 10" key="1">
    <citation type="submission" date="2022-11" db="EMBL/GenBank/DDBJ databases">
        <title>Genome sequencing of Acetobacter type strain.</title>
        <authorList>
            <person name="Heo J."/>
            <person name="Lee D."/>
            <person name="Han B.-H."/>
            <person name="Hong S.-B."/>
            <person name="Kwon S.-W."/>
        </authorList>
    </citation>
    <scope>NUCLEOTIDE SEQUENCE [LARGE SCALE GENOMIC DNA]</scope>
    <source>
        <strain evidence="9 10">KACC 21253</strain>
    </source>
</reference>
<organism evidence="9 10">
    <name type="scientific">Acetobacter thailandicus</name>
    <dbReference type="NCBI Taxonomy" id="1502842"/>
    <lineage>
        <taxon>Bacteria</taxon>
        <taxon>Pseudomonadati</taxon>
        <taxon>Pseudomonadota</taxon>
        <taxon>Alphaproteobacteria</taxon>
        <taxon>Acetobacterales</taxon>
        <taxon>Acetobacteraceae</taxon>
        <taxon>Acetobacter</taxon>
    </lineage>
</organism>
<feature type="chain" id="PRO_5045878894" description="glycerophosphodiester phosphodiesterase" evidence="7">
    <location>
        <begin position="31"/>
        <end position="373"/>
    </location>
</feature>
<evidence type="ECO:0000256" key="6">
    <source>
        <dbReference type="ARBA" id="ARBA00047512"/>
    </source>
</evidence>
<dbReference type="EC" id="3.1.4.46" evidence="2"/>
<feature type="signal peptide" evidence="7">
    <location>
        <begin position="1"/>
        <end position="30"/>
    </location>
</feature>
<dbReference type="PANTHER" id="PTHR43620">
    <property type="entry name" value="GLYCEROPHOSPHORYL DIESTER PHOSPHODIESTERASE"/>
    <property type="match status" value="1"/>
</dbReference>
<comment type="similarity">
    <text evidence="1">Belongs to the glycerophosphoryl diester phosphodiesterase family.</text>
</comment>
<feature type="domain" description="GP-PDE" evidence="8">
    <location>
        <begin position="38"/>
        <end position="370"/>
    </location>
</feature>
<proteinExistence type="inferred from homology"/>
<dbReference type="Gene3D" id="3.20.20.190">
    <property type="entry name" value="Phosphatidylinositol (PI) phosphodiesterase"/>
    <property type="match status" value="1"/>
</dbReference>
<dbReference type="PROSITE" id="PS51704">
    <property type="entry name" value="GP_PDE"/>
    <property type="match status" value="1"/>
</dbReference>
<evidence type="ECO:0000313" key="9">
    <source>
        <dbReference type="EMBL" id="MCX2563531.1"/>
    </source>
</evidence>
<keyword evidence="5" id="KW-0378">Hydrolase</keyword>
<dbReference type="PANTHER" id="PTHR43620:SF7">
    <property type="entry name" value="GLYCEROPHOSPHODIESTER PHOSPHODIESTERASE GDPD5-RELATED"/>
    <property type="match status" value="1"/>
</dbReference>
<dbReference type="RefSeq" id="WP_086553735.1">
    <property type="nucleotide sequence ID" value="NZ_JAERKY010000004.1"/>
</dbReference>
<dbReference type="InterPro" id="IPR017946">
    <property type="entry name" value="PLC-like_Pdiesterase_TIM-brl"/>
</dbReference>
<evidence type="ECO:0000259" key="8">
    <source>
        <dbReference type="PROSITE" id="PS51704"/>
    </source>
</evidence>
<evidence type="ECO:0000256" key="2">
    <source>
        <dbReference type="ARBA" id="ARBA00012247"/>
    </source>
</evidence>
<dbReference type="InterPro" id="IPR030395">
    <property type="entry name" value="GP_PDE_dom"/>
</dbReference>
<accession>A0ABT3QE28</accession>
<evidence type="ECO:0000256" key="3">
    <source>
        <dbReference type="ARBA" id="ARBA00022729"/>
    </source>
</evidence>
<evidence type="ECO:0000256" key="5">
    <source>
        <dbReference type="ARBA" id="ARBA00022801"/>
    </source>
</evidence>
<keyword evidence="3 7" id="KW-0732">Signal</keyword>
<evidence type="ECO:0000256" key="1">
    <source>
        <dbReference type="ARBA" id="ARBA00007277"/>
    </source>
</evidence>
<dbReference type="Pfam" id="PF03009">
    <property type="entry name" value="GDPD"/>
    <property type="match status" value="1"/>
</dbReference>
<dbReference type="EMBL" id="JAPIUZ010000002">
    <property type="protein sequence ID" value="MCX2563531.1"/>
    <property type="molecule type" value="Genomic_DNA"/>
</dbReference>